<reference evidence="2" key="1">
    <citation type="journal article" date="2004" name="Nature">
        <title>Genome duplication in the teleost fish Tetraodon nigroviridis reveals the early vertebrate proto-karyotype.</title>
        <authorList>
            <person name="Jaillon O."/>
            <person name="Aury J.-M."/>
            <person name="Brunet F."/>
            <person name="Petit J.-L."/>
            <person name="Stange-Thomann N."/>
            <person name="Mauceli E."/>
            <person name="Bouneau L."/>
            <person name="Fischer C."/>
            <person name="Ozouf-Costaz C."/>
            <person name="Bernot A."/>
            <person name="Nicaud S."/>
            <person name="Jaffe D."/>
            <person name="Fisher S."/>
            <person name="Lutfalla G."/>
            <person name="Dossat C."/>
            <person name="Segurens B."/>
            <person name="Dasilva C."/>
            <person name="Salanoubat M."/>
            <person name="Levy M."/>
            <person name="Boudet N."/>
            <person name="Castellano S."/>
            <person name="Anthouard V."/>
            <person name="Jubin C."/>
            <person name="Castelli V."/>
            <person name="Katinka M."/>
            <person name="Vacherie B."/>
            <person name="Biemont C."/>
            <person name="Skalli Z."/>
            <person name="Cattolico L."/>
            <person name="Poulain J."/>
            <person name="De Berardinis V."/>
            <person name="Cruaud C."/>
            <person name="Duprat S."/>
            <person name="Brottier P."/>
            <person name="Coutanceau J.-P."/>
            <person name="Gouzy J."/>
            <person name="Parra G."/>
            <person name="Lardier G."/>
            <person name="Chapple C."/>
            <person name="McKernan K.J."/>
            <person name="McEwan P."/>
            <person name="Bosak S."/>
            <person name="Kellis M."/>
            <person name="Volff J.-N."/>
            <person name="Guigo R."/>
            <person name="Zody M.C."/>
            <person name="Mesirov J."/>
            <person name="Lindblad-Toh K."/>
            <person name="Birren B."/>
            <person name="Nusbaum C."/>
            <person name="Kahn D."/>
            <person name="Robinson-Rechavi M."/>
            <person name="Laudet V."/>
            <person name="Schachter V."/>
            <person name="Quetier F."/>
            <person name="Saurin W."/>
            <person name="Scarpelli C."/>
            <person name="Wincker P."/>
            <person name="Lander E.S."/>
            <person name="Weissenbach J."/>
            <person name="Roest Crollius H."/>
        </authorList>
    </citation>
    <scope>NUCLEOTIDE SEQUENCE [LARGE SCALE GENOMIC DNA]</scope>
</reference>
<evidence type="ECO:0000256" key="1">
    <source>
        <dbReference type="SAM" id="MobiDB-lite"/>
    </source>
</evidence>
<name>Q4RAG3_TETNG</name>
<organism evidence="2">
    <name type="scientific">Tetraodon nigroviridis</name>
    <name type="common">Spotted green pufferfish</name>
    <name type="synonym">Chelonodon nigroviridis</name>
    <dbReference type="NCBI Taxonomy" id="99883"/>
    <lineage>
        <taxon>Eukaryota</taxon>
        <taxon>Metazoa</taxon>
        <taxon>Chordata</taxon>
        <taxon>Craniata</taxon>
        <taxon>Vertebrata</taxon>
        <taxon>Euteleostomi</taxon>
        <taxon>Actinopterygii</taxon>
        <taxon>Neopterygii</taxon>
        <taxon>Teleostei</taxon>
        <taxon>Neoteleostei</taxon>
        <taxon>Acanthomorphata</taxon>
        <taxon>Eupercaria</taxon>
        <taxon>Tetraodontiformes</taxon>
        <taxon>Tetradontoidea</taxon>
        <taxon>Tetraodontidae</taxon>
        <taxon>Tetraodon</taxon>
    </lineage>
</organism>
<reference evidence="2" key="2">
    <citation type="submission" date="2004-02" db="EMBL/GenBank/DDBJ databases">
        <authorList>
            <consortium name="Genoscope"/>
            <consortium name="Whitehead Institute Centre for Genome Research"/>
        </authorList>
    </citation>
    <scope>NUCLEOTIDE SEQUENCE</scope>
</reference>
<evidence type="ECO:0000313" key="2">
    <source>
        <dbReference type="EMBL" id="CAG14620.1"/>
    </source>
</evidence>
<protein>
    <submittedName>
        <fullName evidence="2">(spotted green pufferfish) hypothetical protein</fullName>
    </submittedName>
</protein>
<accession>Q4RAG3</accession>
<feature type="non-terminal residue" evidence="2">
    <location>
        <position position="1"/>
    </location>
</feature>
<dbReference type="EMBL" id="CAAE01023704">
    <property type="protein sequence ID" value="CAG14620.1"/>
    <property type="molecule type" value="Genomic_DNA"/>
</dbReference>
<proteinExistence type="predicted"/>
<dbReference type="AlphaFoldDB" id="Q4RAG3"/>
<sequence>AVALRWQRCLAGRNTPDQRSADTRFSRWRRRLSRPSTWHDPREPGWLILSPSPTPNST</sequence>
<feature type="region of interest" description="Disordered" evidence="1">
    <location>
        <begin position="35"/>
        <end position="58"/>
    </location>
</feature>
<gene>
    <name evidence="2" type="ORF">GSTENG00036317001</name>
</gene>
<comment type="caution">
    <text evidence="2">The sequence shown here is derived from an EMBL/GenBank/DDBJ whole genome shotgun (WGS) entry which is preliminary data.</text>
</comment>
<dbReference type="KEGG" id="tng:GSTEN00036317G001"/>